<dbReference type="InterPro" id="IPR002539">
    <property type="entry name" value="MaoC-like_dom"/>
</dbReference>
<evidence type="ECO:0000313" key="2">
    <source>
        <dbReference type="EMBL" id="MBA2933025.1"/>
    </source>
</evidence>
<proteinExistence type="predicted"/>
<dbReference type="Proteomes" id="UP000570166">
    <property type="component" value="Unassembled WGS sequence"/>
</dbReference>
<accession>A0A838L307</accession>
<dbReference type="Gene3D" id="3.10.129.10">
    <property type="entry name" value="Hotdog Thioesterase"/>
    <property type="match status" value="1"/>
</dbReference>
<gene>
    <name evidence="2" type="ORF">HZF05_02835</name>
</gene>
<dbReference type="Pfam" id="PF01575">
    <property type="entry name" value="MaoC_dehydratas"/>
    <property type="match status" value="1"/>
</dbReference>
<dbReference type="PANTHER" id="PTHR43664">
    <property type="entry name" value="MONOAMINE OXIDASE-RELATED"/>
    <property type="match status" value="1"/>
</dbReference>
<evidence type="ECO:0000313" key="3">
    <source>
        <dbReference type="Proteomes" id="UP000570166"/>
    </source>
</evidence>
<organism evidence="2 3">
    <name type="scientific">Sphingomonas chungangi</name>
    <dbReference type="NCBI Taxonomy" id="2683589"/>
    <lineage>
        <taxon>Bacteria</taxon>
        <taxon>Pseudomonadati</taxon>
        <taxon>Pseudomonadota</taxon>
        <taxon>Alphaproteobacteria</taxon>
        <taxon>Sphingomonadales</taxon>
        <taxon>Sphingomonadaceae</taxon>
        <taxon>Sphingomonas</taxon>
    </lineage>
</organism>
<dbReference type="CDD" id="cd03451">
    <property type="entry name" value="FkbR2"/>
    <property type="match status" value="1"/>
</dbReference>
<dbReference type="PANTHER" id="PTHR43664:SF1">
    <property type="entry name" value="BETA-METHYLMALYL-COA DEHYDRATASE"/>
    <property type="match status" value="1"/>
</dbReference>
<reference evidence="2 3" key="1">
    <citation type="submission" date="2020-07" db="EMBL/GenBank/DDBJ databases">
        <authorList>
            <person name="Sun Q."/>
        </authorList>
    </citation>
    <scope>NUCLEOTIDE SEQUENCE [LARGE SCALE GENOMIC DNA]</scope>
    <source>
        <strain evidence="2 3">CGMCC 1.13654</strain>
    </source>
</reference>
<evidence type="ECO:0000259" key="1">
    <source>
        <dbReference type="Pfam" id="PF01575"/>
    </source>
</evidence>
<sequence length="156" mass="17592">MPGLMFEDFEVGRRYDHDGGRSVTQFDNIWYSCMTLNTQPLHSNIDFAERNGLYGKPLFNSMYTLSIVIGQSSAALTHGTLLDVLGLDEIDFPKPTFAQDTLYSRTTVNAARPRPQDESVGEIEFFHEGINQRGETIASARRTVLVRRRSSLGRSE</sequence>
<protein>
    <submittedName>
        <fullName evidence="2">MaoC family dehydratase</fullName>
    </submittedName>
</protein>
<comment type="caution">
    <text evidence="2">The sequence shown here is derived from an EMBL/GenBank/DDBJ whole genome shotgun (WGS) entry which is preliminary data.</text>
</comment>
<dbReference type="AlphaFoldDB" id="A0A838L307"/>
<dbReference type="EMBL" id="JACEIB010000001">
    <property type="protein sequence ID" value="MBA2933025.1"/>
    <property type="molecule type" value="Genomic_DNA"/>
</dbReference>
<dbReference type="InterPro" id="IPR052342">
    <property type="entry name" value="MCH/BMMD"/>
</dbReference>
<dbReference type="SUPFAM" id="SSF54637">
    <property type="entry name" value="Thioesterase/thiol ester dehydrase-isomerase"/>
    <property type="match status" value="1"/>
</dbReference>
<feature type="domain" description="MaoC-like" evidence="1">
    <location>
        <begin position="11"/>
        <end position="115"/>
    </location>
</feature>
<dbReference type="InterPro" id="IPR029069">
    <property type="entry name" value="HotDog_dom_sf"/>
</dbReference>
<name>A0A838L307_9SPHN</name>
<dbReference type="RefSeq" id="WP_160365085.1">
    <property type="nucleotide sequence ID" value="NZ_JACEIB010000001.1"/>
</dbReference>
<keyword evidence="3" id="KW-1185">Reference proteome</keyword>